<feature type="region of interest" description="Disordered" evidence="15">
    <location>
        <begin position="107"/>
        <end position="213"/>
    </location>
</feature>
<evidence type="ECO:0000259" key="17">
    <source>
        <dbReference type="Pfam" id="PF23414"/>
    </source>
</evidence>
<proteinExistence type="inferred from homology"/>
<feature type="compositionally biased region" description="Polar residues" evidence="15">
    <location>
        <begin position="198"/>
        <end position="207"/>
    </location>
</feature>
<keyword evidence="19" id="KW-1185">Reference proteome</keyword>
<evidence type="ECO:0000256" key="10">
    <source>
        <dbReference type="ARBA" id="ARBA00023054"/>
    </source>
</evidence>
<evidence type="ECO:0000256" key="2">
    <source>
        <dbReference type="ARBA" id="ARBA00004214"/>
    </source>
</evidence>
<dbReference type="GO" id="GO:0051301">
    <property type="term" value="P:cell division"/>
    <property type="evidence" value="ECO:0007669"/>
    <property type="project" value="UniProtKB-KW"/>
</dbReference>
<organism evidence="18 19">
    <name type="scientific">Dicentrarchus labrax</name>
    <name type="common">European seabass</name>
    <name type="synonym">Morone labrax</name>
    <dbReference type="NCBI Taxonomy" id="13489"/>
    <lineage>
        <taxon>Eukaryota</taxon>
        <taxon>Metazoa</taxon>
        <taxon>Chordata</taxon>
        <taxon>Craniata</taxon>
        <taxon>Vertebrata</taxon>
        <taxon>Euteleostomi</taxon>
        <taxon>Actinopterygii</taxon>
        <taxon>Neopterygii</taxon>
        <taxon>Teleostei</taxon>
        <taxon>Neoteleostei</taxon>
        <taxon>Acanthomorphata</taxon>
        <taxon>Eupercaria</taxon>
        <taxon>Moronidae</taxon>
        <taxon>Dicentrarchus</taxon>
    </lineage>
</organism>
<feature type="compositionally biased region" description="Pro residues" evidence="15">
    <location>
        <begin position="164"/>
        <end position="177"/>
    </location>
</feature>
<name>A0A8P4KQJ1_DICLA</name>
<dbReference type="GO" id="GO:0005874">
    <property type="term" value="C:microtubule"/>
    <property type="evidence" value="ECO:0007669"/>
    <property type="project" value="UniProtKB-KW"/>
</dbReference>
<evidence type="ECO:0008006" key="20">
    <source>
        <dbReference type="Google" id="ProtNLM"/>
    </source>
</evidence>
<dbReference type="FunFam" id="2.130.10.10:FF:000019">
    <property type="entry name" value="echinoderm microtubule-associated protein-like 4 isoform X2"/>
    <property type="match status" value="1"/>
</dbReference>
<accession>A0A8P4KQJ1</accession>
<evidence type="ECO:0000256" key="5">
    <source>
        <dbReference type="ARBA" id="ARBA00022574"/>
    </source>
</evidence>
<keyword evidence="7" id="KW-0493">Microtubule</keyword>
<evidence type="ECO:0000256" key="1">
    <source>
        <dbReference type="ARBA" id="ARBA00004186"/>
    </source>
</evidence>
<feature type="repeat" description="WD" evidence="13">
    <location>
        <begin position="844"/>
        <end position="886"/>
    </location>
</feature>
<keyword evidence="9" id="KW-0498">Mitosis</keyword>
<dbReference type="SMART" id="SM00320">
    <property type="entry name" value="WD40"/>
    <property type="match status" value="9"/>
</dbReference>
<dbReference type="Gene3D" id="2.130.10.10">
    <property type="entry name" value="YVTN repeat-like/Quinoprotein amine dehydrogenase"/>
    <property type="match status" value="2"/>
</dbReference>
<feature type="coiled-coil region" evidence="14">
    <location>
        <begin position="40"/>
        <end position="74"/>
    </location>
</feature>
<dbReference type="GO" id="GO:0030496">
    <property type="term" value="C:midbody"/>
    <property type="evidence" value="ECO:0007669"/>
    <property type="project" value="UniProtKB-SubCell"/>
</dbReference>
<reference evidence="18" key="1">
    <citation type="submission" date="2025-08" db="UniProtKB">
        <authorList>
            <consortium name="Ensembl"/>
        </authorList>
    </citation>
    <scope>IDENTIFICATION</scope>
</reference>
<feature type="repeat" description="WD" evidence="13">
    <location>
        <begin position="731"/>
        <end position="772"/>
    </location>
</feature>
<dbReference type="GeneTree" id="ENSGT00940000158434"/>
<evidence type="ECO:0000259" key="16">
    <source>
        <dbReference type="Pfam" id="PF23409"/>
    </source>
</evidence>
<feature type="compositionally biased region" description="Low complexity" evidence="15">
    <location>
        <begin position="940"/>
        <end position="956"/>
    </location>
</feature>
<keyword evidence="4" id="KW-0963">Cytoplasm</keyword>
<dbReference type="GO" id="GO:0000226">
    <property type="term" value="P:microtubule cytoskeleton organization"/>
    <property type="evidence" value="ECO:0007669"/>
    <property type="project" value="TreeGrafter"/>
</dbReference>
<evidence type="ECO:0000256" key="11">
    <source>
        <dbReference type="ARBA" id="ARBA00023212"/>
    </source>
</evidence>
<feature type="compositionally biased region" description="Basic and acidic residues" evidence="15">
    <location>
        <begin position="115"/>
        <end position="127"/>
    </location>
</feature>
<keyword evidence="10 14" id="KW-0175">Coiled coil</keyword>
<evidence type="ECO:0000256" key="4">
    <source>
        <dbReference type="ARBA" id="ARBA00022490"/>
    </source>
</evidence>
<dbReference type="SUPFAM" id="SSF50998">
    <property type="entry name" value="Quinoprotein alcohol dehydrogenase-like"/>
    <property type="match status" value="1"/>
</dbReference>
<dbReference type="InterPro" id="IPR050630">
    <property type="entry name" value="WD_repeat_EMAP"/>
</dbReference>
<dbReference type="CDD" id="cd21950">
    <property type="entry name" value="TD_EMAP4"/>
    <property type="match status" value="1"/>
</dbReference>
<keyword evidence="5 13" id="KW-0853">WD repeat</keyword>
<evidence type="ECO:0000256" key="14">
    <source>
        <dbReference type="SAM" id="Coils"/>
    </source>
</evidence>
<dbReference type="InterPro" id="IPR055442">
    <property type="entry name" value="Beta-prop_EML-like_2nd"/>
</dbReference>
<evidence type="ECO:0000256" key="8">
    <source>
        <dbReference type="ARBA" id="ARBA00022737"/>
    </source>
</evidence>
<dbReference type="InterPro" id="IPR011047">
    <property type="entry name" value="Quinoprotein_ADH-like_sf"/>
</dbReference>
<dbReference type="GO" id="GO:0008017">
    <property type="term" value="F:microtubule binding"/>
    <property type="evidence" value="ECO:0007669"/>
    <property type="project" value="TreeGrafter"/>
</dbReference>
<dbReference type="PROSITE" id="PS50294">
    <property type="entry name" value="WD_REPEATS_REGION"/>
    <property type="match status" value="3"/>
</dbReference>
<evidence type="ECO:0000256" key="9">
    <source>
        <dbReference type="ARBA" id="ARBA00022776"/>
    </source>
</evidence>
<evidence type="ECO:0000256" key="6">
    <source>
        <dbReference type="ARBA" id="ARBA00022618"/>
    </source>
</evidence>
<comment type="similarity">
    <text evidence="3">Belongs to the WD repeat EMAP family.</text>
</comment>
<feature type="region of interest" description="Disordered" evidence="15">
    <location>
        <begin position="895"/>
        <end position="989"/>
    </location>
</feature>
<dbReference type="InterPro" id="IPR001680">
    <property type="entry name" value="WD40_rpt"/>
</dbReference>
<dbReference type="Proteomes" id="UP000694389">
    <property type="component" value="Unassembled WGS sequence"/>
</dbReference>
<dbReference type="Pfam" id="PF03451">
    <property type="entry name" value="HELP"/>
    <property type="match status" value="1"/>
</dbReference>
<dbReference type="FunFam" id="2.130.10.10:FF:000005">
    <property type="entry name" value="Putative echinoderm microtubule-associated protein-like 1"/>
    <property type="match status" value="1"/>
</dbReference>
<dbReference type="GO" id="GO:0072686">
    <property type="term" value="C:mitotic spindle"/>
    <property type="evidence" value="ECO:0007669"/>
    <property type="project" value="TreeGrafter"/>
</dbReference>
<feature type="domain" description="EML-like first beta-propeller" evidence="16">
    <location>
        <begin position="316"/>
        <end position="592"/>
    </location>
</feature>
<dbReference type="Pfam" id="PF23414">
    <property type="entry name" value="Beta-prop_EML_2"/>
    <property type="match status" value="1"/>
</dbReference>
<dbReference type="Ensembl" id="ENSDLAT00005084435.1">
    <property type="protein sequence ID" value="ENSDLAP00005082884.1"/>
    <property type="gene ID" value="ENSDLAG00005013738.2"/>
</dbReference>
<keyword evidence="8" id="KW-0677">Repeat</keyword>
<feature type="repeat" description="WD" evidence="13">
    <location>
        <begin position="602"/>
        <end position="634"/>
    </location>
</feature>
<feature type="repeat" description="WD" evidence="13">
    <location>
        <begin position="519"/>
        <end position="551"/>
    </location>
</feature>
<dbReference type="PANTHER" id="PTHR13720:SF11">
    <property type="entry name" value="ECHINODERM MICROTUBULE-ASSOCIATED PROTEIN-LIKE 4"/>
    <property type="match status" value="1"/>
</dbReference>
<dbReference type="InterPro" id="IPR005108">
    <property type="entry name" value="HELP"/>
</dbReference>
<feature type="compositionally biased region" description="Low complexity" evidence="15">
    <location>
        <begin position="178"/>
        <end position="190"/>
    </location>
</feature>
<dbReference type="InterPro" id="IPR055439">
    <property type="entry name" value="Beta-prop_EML_1st"/>
</dbReference>
<sequence>VCNTPPQISQICTQTPEHYDSMLRSSVSLTVDDSMSGASVSDVNDRLSALELRVQQQEDELTVMKAALADVLRRLAASEVSAASSTKKQHGGKGGAALREAYSMSCIANGGTSGRKRDSTSVTRKETVSSAAKSGADRKKETSNQRSLMEEIQEREEPPRPKDPSPSPSSPHPPQTPQTPQTPQRPAQGPSVKRSSGMERSQSSTWDTSEENRNKLVKAASTSKLLAKVAKNKNSQAEGNHIKMFMRGRPITMFIPSDVDNYEEVRTELPSERLKLEWVYGYRGRDCRANVYLLPTGEIVYFIASVVTLFNYEERTQRHYLGHTDCVKCLAIHPDKIRIATGQIAGVDKDGRALQPHVRIWDSVSLSTLQVVGLGTFERGVGSLAFSKADSGQHLSVIDDCNDHMLTVWDWQKKSKIAEIKTTNEVVLAVEFHPTDPNTIVTCGKSHIFFWTWTGNSLARKQGIFGKYEKPKFIQCLAFLSTGDILTGDSGGILLVWTRSSAETPTGKGPRAFQISRQVKGHEGSVFCMCEMRSGTLLTGGGKDRKIILWDHELRADRDIEVPDQYGTIRAVSEGKGDEFLVGTSRNFILRGTFNDGFLVEVQGHTDELWGLATHPSRDMFLTCAQDRLVCLWNSMDHSLQWSRTLEEHGHCADFHPSGAVVAIGTHSGKWYVLDAETTDLVAIHTDGNEQLSVMRFCVDGSLLAVGSHDNFIYLYTVSERGRKYSRYGKCTGHSSYITHLDWSPDNNFIMSNSGDYEILYWDVPNGCKLIRNRSECKDIDWATYTCVLGYHVFGVWPEGSDGTDINALIRSHNRKVIALADDFCKVHLFAYPCSTAKAPSHKYSAHSSHVTNVSFLYRDSHLISTGGKDTSIMQWRLVEKSSLSLTDGLLSNSAPHRADPIFTPSIQDPAPPPTANGTQEPSPDTPPPTKLTPPISELTPPRSESTPPPSDSTVSLKDSLEPSDDTATPSDEGLPPLTPLINRECVSV</sequence>
<feature type="domain" description="EML-like second beta-propeller" evidence="17">
    <location>
        <begin position="609"/>
        <end position="878"/>
    </location>
</feature>
<keyword evidence="6" id="KW-0132">Cell division</keyword>
<evidence type="ECO:0000256" key="13">
    <source>
        <dbReference type="PROSITE-ProRule" id="PRU00221"/>
    </source>
</evidence>
<dbReference type="AlphaFoldDB" id="A0A8P4KQJ1"/>
<dbReference type="InterPro" id="IPR015943">
    <property type="entry name" value="WD40/YVTN_repeat-like_dom_sf"/>
</dbReference>
<evidence type="ECO:0000256" key="3">
    <source>
        <dbReference type="ARBA" id="ARBA00006489"/>
    </source>
</evidence>
<evidence type="ECO:0000313" key="18">
    <source>
        <dbReference type="Ensembl" id="ENSDLAP00005082884.1"/>
    </source>
</evidence>
<dbReference type="Pfam" id="PF23409">
    <property type="entry name" value="Beta-prop_EML"/>
    <property type="match status" value="1"/>
</dbReference>
<reference evidence="18" key="2">
    <citation type="submission" date="2025-09" db="UniProtKB">
        <authorList>
            <consortium name="Ensembl"/>
        </authorList>
    </citation>
    <scope>IDENTIFICATION</scope>
</reference>
<evidence type="ECO:0000256" key="7">
    <source>
        <dbReference type="ARBA" id="ARBA00022701"/>
    </source>
</evidence>
<dbReference type="PROSITE" id="PS50082">
    <property type="entry name" value="WD_REPEATS_2"/>
    <property type="match status" value="4"/>
</dbReference>
<gene>
    <name evidence="18" type="primary">LOC127361214</name>
</gene>
<keyword evidence="12" id="KW-0131">Cell cycle</keyword>
<evidence type="ECO:0000256" key="12">
    <source>
        <dbReference type="ARBA" id="ARBA00023306"/>
    </source>
</evidence>
<dbReference type="PANTHER" id="PTHR13720">
    <property type="entry name" value="WD-40 REPEAT PROTEIN"/>
    <property type="match status" value="1"/>
</dbReference>
<comment type="subcellular location">
    <subcellularLocation>
        <location evidence="1">Cytoplasm</location>
        <location evidence="1">Cytoskeleton</location>
        <location evidence="1">Spindle</location>
    </subcellularLocation>
    <subcellularLocation>
        <location evidence="2">Midbody</location>
    </subcellularLocation>
</comment>
<protein>
    <recommendedName>
        <fullName evidence="20">Echinoderm microtubule-associated protein-like 4</fullName>
    </recommendedName>
</protein>
<dbReference type="SUPFAM" id="SSF50960">
    <property type="entry name" value="TolB, C-terminal domain"/>
    <property type="match status" value="1"/>
</dbReference>
<keyword evidence="11" id="KW-0206">Cytoskeleton</keyword>
<evidence type="ECO:0000256" key="15">
    <source>
        <dbReference type="SAM" id="MobiDB-lite"/>
    </source>
</evidence>
<evidence type="ECO:0000313" key="19">
    <source>
        <dbReference type="Proteomes" id="UP000694389"/>
    </source>
</evidence>